<evidence type="ECO:0000313" key="2">
    <source>
        <dbReference type="Proteomes" id="UP000019150"/>
    </source>
</evidence>
<dbReference type="InterPro" id="IPR017853">
    <property type="entry name" value="GH"/>
</dbReference>
<dbReference type="STRING" id="1415166.NONO_c71140"/>
<protein>
    <recommendedName>
        <fullName evidence="3">Abortive infection protein</fullName>
    </recommendedName>
</protein>
<organism evidence="1 2">
    <name type="scientific">Nocardia nova SH22a</name>
    <dbReference type="NCBI Taxonomy" id="1415166"/>
    <lineage>
        <taxon>Bacteria</taxon>
        <taxon>Bacillati</taxon>
        <taxon>Actinomycetota</taxon>
        <taxon>Actinomycetes</taxon>
        <taxon>Mycobacteriales</taxon>
        <taxon>Nocardiaceae</taxon>
        <taxon>Nocardia</taxon>
    </lineage>
</organism>
<keyword evidence="2" id="KW-1185">Reference proteome</keyword>
<dbReference type="AlphaFoldDB" id="W5TRA4"/>
<accession>W5TRA4</accession>
<reference evidence="1 2" key="1">
    <citation type="journal article" date="2014" name="Appl. Environ. Microbiol.">
        <title>Insights into the Microbial Degradation of Rubber and Gutta-Percha by Analysis of the Complete Genome of Nocardia nova SH22a.</title>
        <authorList>
            <person name="Luo Q."/>
            <person name="Hiessl S."/>
            <person name="Poehlein A."/>
            <person name="Daniel R."/>
            <person name="Steinbuchel A."/>
        </authorList>
    </citation>
    <scope>NUCLEOTIDE SEQUENCE [LARGE SCALE GENOMIC DNA]</scope>
    <source>
        <strain evidence="1">SH22a</strain>
    </source>
</reference>
<dbReference type="RefSeq" id="WP_025353158.1">
    <property type="nucleotide sequence ID" value="NZ_CP006850.1"/>
</dbReference>
<gene>
    <name evidence="1" type="ORF">NONO_c71140</name>
</gene>
<dbReference type="KEGG" id="nno:NONO_c71140"/>
<dbReference type="EMBL" id="CP006850">
    <property type="protein sequence ID" value="AHH21875.1"/>
    <property type="molecule type" value="Genomic_DNA"/>
</dbReference>
<proteinExistence type="predicted"/>
<dbReference type="Gene3D" id="3.20.20.80">
    <property type="entry name" value="Glycosidases"/>
    <property type="match status" value="1"/>
</dbReference>
<name>W5TRA4_9NOCA</name>
<sequence>MRGRGMTYDTGFVRNGGTSWETFDPAVVERELRIIRDDLHCTAVQITGGDADRLEVTARHAAKLGLEVWFSPYPLELTTAEILELFADCAQRAERIRHTGAEVVFVTGVELTLMNRGFLLGETSMDRVGALFADPETRDDRIAEVSARLDEFLREAVAVVRRHFHGKLTYCAIPFERIDWTPFDFVSVELIRSAEVADRFDEGVRTLVAQGKPLAITGFGAATWHGAADVAPRSMEIVEYDSAGAPIRLNGNHVRDEAEQAAYLIELLEIFDSAGVDSAFVFLFALRNYPHRPGGDPRDDLDLASFGIVKVLEDRRGTTYPDMPWEPKAAFGSVAKFYAGSY</sequence>
<evidence type="ECO:0000313" key="1">
    <source>
        <dbReference type="EMBL" id="AHH21875.1"/>
    </source>
</evidence>
<dbReference type="SUPFAM" id="SSF51445">
    <property type="entry name" value="(Trans)glycosidases"/>
    <property type="match status" value="1"/>
</dbReference>
<dbReference type="eggNOG" id="COG1831">
    <property type="taxonomic scope" value="Bacteria"/>
</dbReference>
<dbReference type="OrthoDB" id="151193at2"/>
<dbReference type="Proteomes" id="UP000019150">
    <property type="component" value="Chromosome"/>
</dbReference>
<dbReference type="HOGENOM" id="CLU_047695_0_0_11"/>
<evidence type="ECO:0008006" key="3">
    <source>
        <dbReference type="Google" id="ProtNLM"/>
    </source>
</evidence>
<dbReference type="PATRIC" id="fig|1415166.3.peg.7302"/>